<keyword evidence="3 5" id="KW-1133">Transmembrane helix</keyword>
<feature type="transmembrane region" description="Helical" evidence="5">
    <location>
        <begin position="130"/>
        <end position="147"/>
    </location>
</feature>
<dbReference type="GO" id="GO:0016020">
    <property type="term" value="C:membrane"/>
    <property type="evidence" value="ECO:0007669"/>
    <property type="project" value="UniProtKB-SubCell"/>
</dbReference>
<comment type="caution">
    <text evidence="7">The sequence shown here is derived from an EMBL/GenBank/DDBJ whole genome shotgun (WGS) entry which is preliminary data.</text>
</comment>
<evidence type="ECO:0000256" key="2">
    <source>
        <dbReference type="ARBA" id="ARBA00022692"/>
    </source>
</evidence>
<feature type="domain" description="O-antigen ligase-related" evidence="6">
    <location>
        <begin position="273"/>
        <end position="415"/>
    </location>
</feature>
<accession>A0A1F7RAU9</accession>
<sequence>MSEHNRAIRFFDSFIEWGIICLIIFTPVAFSTVEIWSETVMELIVFLLALVWFLKIYIQGKISIIETPINILILIFLCLVVFQLIPLPDFFVDLISPNTKKVIDFYTPNIPGSLNFKRISLNPWETRGELLKLLTYVMIYFLVANNFKGKDRKNKLILCIIIIGFIEASYGIIQYVSGEKMIFRLRRMNYAKDRLISTFPSADHFSAYIKMCIFLSISYLIYFFDKVNRNRGFEFRRRRKGSKRGKRTLNSLREARDFISSEKNWEKKIMLIFAIIIMIVALIFTKSRGGILSFLVSIIFLGIIFFLRGSLKTHLWTISLIIIITLIFGFWIGFTPVFDRYLNFSMKEELEEGRFSIWKSTYNIFKDYPILGTGFGSFVYVFPSYSLRSNQLEVNHAHNDWLELLSDTGILGLLTMGSGVFYLSIFSLRNVLKTKSDSQIWIFLGGYTAILSIVIHSFVDFNLRTSANAFLVAVIIGMLASFSETTSEKVIEKR</sequence>
<organism evidence="7 8">
    <name type="scientific">Candidatus Schekmanbacteria bacterium GWA2_38_11</name>
    <dbReference type="NCBI Taxonomy" id="1817876"/>
    <lineage>
        <taxon>Bacteria</taxon>
        <taxon>Candidatus Schekmaniibacteriota</taxon>
    </lineage>
</organism>
<dbReference type="PANTHER" id="PTHR37422">
    <property type="entry name" value="TEICHURONIC ACID BIOSYNTHESIS PROTEIN TUAE"/>
    <property type="match status" value="1"/>
</dbReference>
<evidence type="ECO:0000259" key="6">
    <source>
        <dbReference type="Pfam" id="PF04932"/>
    </source>
</evidence>
<feature type="transmembrane region" description="Helical" evidence="5">
    <location>
        <begin position="14"/>
        <end position="33"/>
    </location>
</feature>
<reference evidence="7 8" key="1">
    <citation type="journal article" date="2016" name="Nat. Commun.">
        <title>Thousands of microbial genomes shed light on interconnected biogeochemical processes in an aquifer system.</title>
        <authorList>
            <person name="Anantharaman K."/>
            <person name="Brown C.T."/>
            <person name="Hug L.A."/>
            <person name="Sharon I."/>
            <person name="Castelle C.J."/>
            <person name="Probst A.J."/>
            <person name="Thomas B.C."/>
            <person name="Singh A."/>
            <person name="Wilkins M.J."/>
            <person name="Karaoz U."/>
            <person name="Brodie E.L."/>
            <person name="Williams K.H."/>
            <person name="Hubbard S.S."/>
            <person name="Banfield J.F."/>
        </authorList>
    </citation>
    <scope>NUCLEOTIDE SEQUENCE [LARGE SCALE GENOMIC DNA]</scope>
</reference>
<evidence type="ECO:0000256" key="4">
    <source>
        <dbReference type="ARBA" id="ARBA00023136"/>
    </source>
</evidence>
<dbReference type="EMBL" id="MGDB01000141">
    <property type="protein sequence ID" value="OGL38682.1"/>
    <property type="molecule type" value="Genomic_DNA"/>
</dbReference>
<evidence type="ECO:0000313" key="7">
    <source>
        <dbReference type="EMBL" id="OGL38682.1"/>
    </source>
</evidence>
<evidence type="ECO:0000256" key="1">
    <source>
        <dbReference type="ARBA" id="ARBA00004141"/>
    </source>
</evidence>
<dbReference type="Proteomes" id="UP000178526">
    <property type="component" value="Unassembled WGS sequence"/>
</dbReference>
<comment type="subcellular location">
    <subcellularLocation>
        <location evidence="1">Membrane</location>
        <topology evidence="1">Multi-pass membrane protein</topology>
    </subcellularLocation>
</comment>
<keyword evidence="2 5" id="KW-0812">Transmembrane</keyword>
<evidence type="ECO:0000256" key="5">
    <source>
        <dbReference type="SAM" id="Phobius"/>
    </source>
</evidence>
<dbReference type="InterPro" id="IPR051533">
    <property type="entry name" value="WaaL-like"/>
</dbReference>
<evidence type="ECO:0000256" key="3">
    <source>
        <dbReference type="ARBA" id="ARBA00022989"/>
    </source>
</evidence>
<feature type="transmembrane region" description="Helical" evidence="5">
    <location>
        <begin position="269"/>
        <end position="285"/>
    </location>
</feature>
<keyword evidence="4 5" id="KW-0472">Membrane</keyword>
<feature type="transmembrane region" description="Helical" evidence="5">
    <location>
        <begin position="291"/>
        <end position="308"/>
    </location>
</feature>
<feature type="transmembrane region" description="Helical" evidence="5">
    <location>
        <begin position="156"/>
        <end position="176"/>
    </location>
</feature>
<dbReference type="Pfam" id="PF04932">
    <property type="entry name" value="Wzy_C"/>
    <property type="match status" value="1"/>
</dbReference>
<feature type="transmembrane region" description="Helical" evidence="5">
    <location>
        <begin position="440"/>
        <end position="459"/>
    </location>
</feature>
<feature type="transmembrane region" description="Helical" evidence="5">
    <location>
        <begin position="315"/>
        <end position="334"/>
    </location>
</feature>
<feature type="transmembrane region" description="Helical" evidence="5">
    <location>
        <begin position="205"/>
        <end position="224"/>
    </location>
</feature>
<feature type="transmembrane region" description="Helical" evidence="5">
    <location>
        <begin position="465"/>
        <end position="483"/>
    </location>
</feature>
<dbReference type="AlphaFoldDB" id="A0A1F7RAU9"/>
<proteinExistence type="predicted"/>
<name>A0A1F7RAU9_9BACT</name>
<feature type="transmembrane region" description="Helical" evidence="5">
    <location>
        <begin position="409"/>
        <end position="428"/>
    </location>
</feature>
<gene>
    <name evidence="7" type="ORF">A2042_06070</name>
</gene>
<dbReference type="PANTHER" id="PTHR37422:SF13">
    <property type="entry name" value="LIPOPOLYSACCHARIDE BIOSYNTHESIS PROTEIN PA4999-RELATED"/>
    <property type="match status" value="1"/>
</dbReference>
<feature type="transmembrane region" description="Helical" evidence="5">
    <location>
        <begin position="69"/>
        <end position="87"/>
    </location>
</feature>
<protein>
    <recommendedName>
        <fullName evidence="6">O-antigen ligase-related domain-containing protein</fullName>
    </recommendedName>
</protein>
<dbReference type="InterPro" id="IPR007016">
    <property type="entry name" value="O-antigen_ligase-rel_domated"/>
</dbReference>
<feature type="transmembrane region" description="Helical" evidence="5">
    <location>
        <begin position="39"/>
        <end position="57"/>
    </location>
</feature>
<evidence type="ECO:0000313" key="8">
    <source>
        <dbReference type="Proteomes" id="UP000178526"/>
    </source>
</evidence>